<name>A0AAV5MA82_9ROSI</name>
<organism evidence="3 4">
    <name type="scientific">Rubroshorea leprosula</name>
    <dbReference type="NCBI Taxonomy" id="152421"/>
    <lineage>
        <taxon>Eukaryota</taxon>
        <taxon>Viridiplantae</taxon>
        <taxon>Streptophyta</taxon>
        <taxon>Embryophyta</taxon>
        <taxon>Tracheophyta</taxon>
        <taxon>Spermatophyta</taxon>
        <taxon>Magnoliopsida</taxon>
        <taxon>eudicotyledons</taxon>
        <taxon>Gunneridae</taxon>
        <taxon>Pentapetalae</taxon>
        <taxon>rosids</taxon>
        <taxon>malvids</taxon>
        <taxon>Malvales</taxon>
        <taxon>Dipterocarpaceae</taxon>
        <taxon>Rubroshorea</taxon>
    </lineage>
</organism>
<sequence>MASSVCSQSTPSYPYPALNVANFVSLQLTSDNYLLWKTQMMALIESQELLGFINGEYEMPNPKVLSNEKEVPNPTYATWRRSNHLLRGWITDTLSKEVLGIAVGLETSLEVWKALEDHFAQSSQDREFHLMQELSSIQKGDDTLNEYIRKFKYICDELSTIGKTISDKNKVYWFLQGLGPSYENFVTTMLKPPISSYKELIPLLKSHESRNSHHQQNAPPPQMAFLTQKSNGRNYYYKKKGNDQRLFSSKGKGFIQTSTNNKSSVGFKLIAGNSGSIEVKASGKDIEKRLDVVCQICNKHGHVALKCFNRFNHAYQANDIPQALAAMTINQNDLAEWYPDTGAKAHMTGNSSKLINLKPYKGNDGVMLGNENINAMDSTYFEARMGPTQSTTISQKPSLTNDDGGHATSCTVNPAIVIGDQIAPNIASIEQQEESKNRPSSRSHPMITRSQWGICKPNPKYVALQVHSKASLIPMEPKSIKLALQHPGWTKAMHEELSTLKENHTWDLVPRTKDMNVIGSKWVFKTKLKSNGSLDRLKARIVAKGFHQIDGVDVFETFSLVIKPSSIRVVLTIAIVKDWGIRQLDVKNAFLHGNLSELVFMEQPLGFIDD</sequence>
<proteinExistence type="predicted"/>
<evidence type="ECO:0000313" key="3">
    <source>
        <dbReference type="EMBL" id="GKV46780.1"/>
    </source>
</evidence>
<evidence type="ECO:0000313" key="4">
    <source>
        <dbReference type="Proteomes" id="UP001054252"/>
    </source>
</evidence>
<keyword evidence="4" id="KW-1185">Reference proteome</keyword>
<dbReference type="EMBL" id="BPVZ01000215">
    <property type="protein sequence ID" value="GKV46780.1"/>
    <property type="molecule type" value="Genomic_DNA"/>
</dbReference>
<dbReference type="AlphaFoldDB" id="A0AAV5MA82"/>
<dbReference type="PANTHER" id="PTHR47481">
    <property type="match status" value="1"/>
</dbReference>
<feature type="domain" description="Reverse transcriptase Ty1/copia-type" evidence="2">
    <location>
        <begin position="503"/>
        <end position="610"/>
    </location>
</feature>
<dbReference type="Pfam" id="PF07727">
    <property type="entry name" value="RVT_2"/>
    <property type="match status" value="1"/>
</dbReference>
<evidence type="ECO:0000256" key="1">
    <source>
        <dbReference type="SAM" id="MobiDB-lite"/>
    </source>
</evidence>
<evidence type="ECO:0000259" key="2">
    <source>
        <dbReference type="Pfam" id="PF07727"/>
    </source>
</evidence>
<feature type="compositionally biased region" description="Polar residues" evidence="1">
    <location>
        <begin position="438"/>
        <end position="451"/>
    </location>
</feature>
<dbReference type="Pfam" id="PF14223">
    <property type="entry name" value="Retrotran_gag_2"/>
    <property type="match status" value="1"/>
</dbReference>
<comment type="caution">
    <text evidence="3">The sequence shown here is derived from an EMBL/GenBank/DDBJ whole genome shotgun (WGS) entry which is preliminary data.</text>
</comment>
<dbReference type="PANTHER" id="PTHR47481:SF10">
    <property type="entry name" value="COPIA-LIKE POLYPROTEIN_RETROTRANSPOSON"/>
    <property type="match status" value="1"/>
</dbReference>
<dbReference type="Proteomes" id="UP001054252">
    <property type="component" value="Unassembled WGS sequence"/>
</dbReference>
<accession>A0AAV5MA82</accession>
<reference evidence="3 4" key="1">
    <citation type="journal article" date="2021" name="Commun. Biol.">
        <title>The genome of Shorea leprosula (Dipterocarpaceae) highlights the ecological relevance of drought in aseasonal tropical rainforests.</title>
        <authorList>
            <person name="Ng K.K.S."/>
            <person name="Kobayashi M.J."/>
            <person name="Fawcett J.A."/>
            <person name="Hatakeyama M."/>
            <person name="Paape T."/>
            <person name="Ng C.H."/>
            <person name="Ang C.C."/>
            <person name="Tnah L.H."/>
            <person name="Lee C.T."/>
            <person name="Nishiyama T."/>
            <person name="Sese J."/>
            <person name="O'Brien M.J."/>
            <person name="Copetti D."/>
            <person name="Mohd Noor M.I."/>
            <person name="Ong R.C."/>
            <person name="Putra M."/>
            <person name="Sireger I.Z."/>
            <person name="Indrioko S."/>
            <person name="Kosugi Y."/>
            <person name="Izuno A."/>
            <person name="Isagi Y."/>
            <person name="Lee S.L."/>
            <person name="Shimizu K.K."/>
        </authorList>
    </citation>
    <scope>NUCLEOTIDE SEQUENCE [LARGE SCALE GENOMIC DNA]</scope>
    <source>
        <strain evidence="3">214</strain>
    </source>
</reference>
<feature type="region of interest" description="Disordered" evidence="1">
    <location>
        <begin position="430"/>
        <end position="451"/>
    </location>
</feature>
<dbReference type="InterPro" id="IPR013103">
    <property type="entry name" value="RVT_2"/>
</dbReference>
<gene>
    <name evidence="3" type="ORF">SLEP1_g53748</name>
</gene>
<protein>
    <recommendedName>
        <fullName evidence="2">Reverse transcriptase Ty1/copia-type domain-containing protein</fullName>
    </recommendedName>
</protein>